<keyword evidence="1" id="KW-0479">Metal-binding</keyword>
<dbReference type="GO" id="GO:0018741">
    <property type="term" value="F:linear primary-alkylsulfatase activity"/>
    <property type="evidence" value="ECO:0007669"/>
    <property type="project" value="InterPro"/>
</dbReference>
<reference evidence="6 7" key="1">
    <citation type="submission" date="2016-10" db="EMBL/GenBank/DDBJ databases">
        <authorList>
            <person name="Varghese N."/>
            <person name="Submissions S."/>
        </authorList>
    </citation>
    <scope>NUCLEOTIDE SEQUENCE [LARGE SCALE GENOMIC DNA]</scope>
    <source>
        <strain evidence="6 7">S7-754</strain>
    </source>
</reference>
<evidence type="ECO:0000313" key="7">
    <source>
        <dbReference type="Proteomes" id="UP000323502"/>
    </source>
</evidence>
<evidence type="ECO:0000256" key="1">
    <source>
        <dbReference type="ARBA" id="ARBA00022723"/>
    </source>
</evidence>
<dbReference type="PANTHER" id="PTHR43223">
    <property type="entry name" value="ALKYL/ARYL-SULFATASE"/>
    <property type="match status" value="1"/>
</dbReference>
<dbReference type="AlphaFoldDB" id="A0A1G7MA71"/>
<dbReference type="Proteomes" id="UP000323502">
    <property type="component" value="Unassembled WGS sequence"/>
</dbReference>
<sequence length="662" mass="71280">MAENALLVANDIRVPDMMTTFLLRAALVSMTALTTATAAGQTPQAATPATTDALRDATAGLRWSDREDFELAARGFIAGVPGDKILTDDGRTIRDLAVQPLYAGDAPPTVNPSLWRNAQLHARSGLFKVTDRIYQVRGIELANMTLVLGKTGFIIVDTLTTTQSAKAALALARAHLGDRPVTGVIYTHSHVDHYGGAGGVITEKEAEQRHVPIIAPQGFLREVISENVIAGPAMSRRAGYAFGHLLPLGPQGVVSDGIGPSFSRIGTATGTVSLIKPTVDIERTGQRLTVDGVTIEFQMTPGTEAPAEMNIFFPELRALNMAENANGSLHNILTLRGAQVRDAKAWADGLTESLARYGDRTDVVLASHFWPRWGHDRIVDYLSAHRDAYKYLHDQSVRMMNLGLNGTEIAERLRLPPPLAARWFNRGYYGSLNHDTKAVYQRYLGWYDGNPANLNPLPPEEASKRYVAAIGGGAAVLEQGKAAIAAGEYRWASELLSRLVFAEPANRAAQLVLADSLEQQGYQAESSMWRSIFLSGAKELRDGGAKKAGFDSIGGTLPTLPLGSILDLLAVRLVPERALAAPQDFDLVLEDGAEAERVEVRNGVLVHRPIDVAAVRSDHAVRMSRATFVQAVTGKQAPSQLARFATLFEAPPGGFGLVTPGP</sequence>
<dbReference type="FunFam" id="3.60.15.30:FF:000001">
    <property type="entry name" value="Alkyl/aryl-sulfatase BDS1"/>
    <property type="match status" value="1"/>
</dbReference>
<evidence type="ECO:0000256" key="3">
    <source>
        <dbReference type="ARBA" id="ARBA00022833"/>
    </source>
</evidence>
<dbReference type="GO" id="GO:0046872">
    <property type="term" value="F:metal ion binding"/>
    <property type="evidence" value="ECO:0007669"/>
    <property type="project" value="UniProtKB-KW"/>
</dbReference>
<dbReference type="SMART" id="SM00849">
    <property type="entry name" value="Lactamase_B"/>
    <property type="match status" value="1"/>
</dbReference>
<dbReference type="Pfam" id="PF14863">
    <property type="entry name" value="Alkyl_sulf_dimr"/>
    <property type="match status" value="1"/>
</dbReference>
<comment type="similarity">
    <text evidence="4">Belongs to the metallo-beta-lactamase superfamily. Type III sulfatase family.</text>
</comment>
<protein>
    <submittedName>
        <fullName evidence="6">Alkyl sulfatase BDS1, metallo-beta-lactamase superfamily</fullName>
    </submittedName>
</protein>
<dbReference type="InterPro" id="IPR029228">
    <property type="entry name" value="Alkyl_sulf_dimr"/>
</dbReference>
<dbReference type="SUPFAM" id="SSF55718">
    <property type="entry name" value="SCP-like"/>
    <property type="match status" value="1"/>
</dbReference>
<keyword evidence="3" id="KW-0862">Zinc</keyword>
<proteinExistence type="inferred from homology"/>
<dbReference type="GO" id="GO:0046983">
    <property type="term" value="F:protein dimerization activity"/>
    <property type="evidence" value="ECO:0007669"/>
    <property type="project" value="InterPro"/>
</dbReference>
<dbReference type="GO" id="GO:0018909">
    <property type="term" value="P:dodecyl sulfate metabolic process"/>
    <property type="evidence" value="ECO:0007669"/>
    <property type="project" value="InterPro"/>
</dbReference>
<dbReference type="Gene3D" id="3.30.1050.10">
    <property type="entry name" value="SCP2 sterol-binding domain"/>
    <property type="match status" value="1"/>
</dbReference>
<dbReference type="InterPro" id="IPR029229">
    <property type="entry name" value="Alkyl_sulf_C"/>
</dbReference>
<dbReference type="InterPro" id="IPR052195">
    <property type="entry name" value="Bact_Alkyl/Aryl-Sulfatase"/>
</dbReference>
<feature type="domain" description="Metallo-beta-lactamase" evidence="5">
    <location>
        <begin position="141"/>
        <end position="368"/>
    </location>
</feature>
<gene>
    <name evidence="6" type="ORF">SAMN05216557_104121</name>
</gene>
<evidence type="ECO:0000256" key="2">
    <source>
        <dbReference type="ARBA" id="ARBA00022801"/>
    </source>
</evidence>
<dbReference type="InterPro" id="IPR044097">
    <property type="entry name" value="Bds1/SdsA1_MBL-fold"/>
</dbReference>
<organism evidence="6 7">
    <name type="scientific">Sphingomonas carotinifaciens</name>
    <dbReference type="NCBI Taxonomy" id="1166323"/>
    <lineage>
        <taxon>Bacteria</taxon>
        <taxon>Pseudomonadati</taxon>
        <taxon>Pseudomonadota</taxon>
        <taxon>Alphaproteobacteria</taxon>
        <taxon>Sphingomonadales</taxon>
        <taxon>Sphingomonadaceae</taxon>
        <taxon>Sphingomonas</taxon>
    </lineage>
</organism>
<keyword evidence="2" id="KW-0378">Hydrolase</keyword>
<accession>A0A1G7MA71</accession>
<dbReference type="InterPro" id="IPR038536">
    <property type="entry name" value="Alkyl/aryl-sulf_dimr_sf"/>
</dbReference>
<evidence type="ECO:0000256" key="4">
    <source>
        <dbReference type="ARBA" id="ARBA00033751"/>
    </source>
</evidence>
<dbReference type="Gene3D" id="1.25.40.880">
    <property type="entry name" value="Alkyl sulfatase, dimerisation domain"/>
    <property type="match status" value="1"/>
</dbReference>
<dbReference type="SUPFAM" id="SSF56281">
    <property type="entry name" value="Metallo-hydrolase/oxidoreductase"/>
    <property type="match status" value="1"/>
</dbReference>
<evidence type="ECO:0000259" key="5">
    <source>
        <dbReference type="SMART" id="SM00849"/>
    </source>
</evidence>
<dbReference type="InterPro" id="IPR036866">
    <property type="entry name" value="RibonucZ/Hydroxyglut_hydro"/>
</dbReference>
<dbReference type="PANTHER" id="PTHR43223:SF1">
    <property type="entry name" value="ALKYL_ARYL-SULFATASE BDS1"/>
    <property type="match status" value="1"/>
</dbReference>
<dbReference type="CDD" id="cd07710">
    <property type="entry name" value="arylsulfatase_Sdsa1-like_MBL-fold"/>
    <property type="match status" value="1"/>
</dbReference>
<dbReference type="InterPro" id="IPR036527">
    <property type="entry name" value="SCP2_sterol-bd_dom_sf"/>
</dbReference>
<dbReference type="Gene3D" id="3.60.15.30">
    <property type="entry name" value="Metallo-beta-lactamase domain"/>
    <property type="match status" value="1"/>
</dbReference>
<dbReference type="Pfam" id="PF00753">
    <property type="entry name" value="Lactamase_B"/>
    <property type="match status" value="1"/>
</dbReference>
<name>A0A1G7MA71_9SPHN</name>
<dbReference type="EMBL" id="FNBI01000004">
    <property type="protein sequence ID" value="SDF58668.1"/>
    <property type="molecule type" value="Genomic_DNA"/>
</dbReference>
<dbReference type="InterPro" id="IPR001279">
    <property type="entry name" value="Metallo-B-lactamas"/>
</dbReference>
<keyword evidence="7" id="KW-1185">Reference proteome</keyword>
<evidence type="ECO:0000313" key="6">
    <source>
        <dbReference type="EMBL" id="SDF58668.1"/>
    </source>
</evidence>
<dbReference type="Pfam" id="PF14864">
    <property type="entry name" value="Alkyl_sulf_C"/>
    <property type="match status" value="1"/>
</dbReference>